<comment type="caution">
    <text evidence="2">The sequence shown here is derived from an EMBL/GenBank/DDBJ whole genome shotgun (WGS) entry which is preliminary data.</text>
</comment>
<name>A0A317WKR8_9EURO</name>
<evidence type="ECO:0000313" key="3">
    <source>
        <dbReference type="Proteomes" id="UP000246702"/>
    </source>
</evidence>
<dbReference type="Proteomes" id="UP000246702">
    <property type="component" value="Unassembled WGS sequence"/>
</dbReference>
<gene>
    <name evidence="2" type="ORF">BO94DRAFT_67024</name>
</gene>
<evidence type="ECO:0000256" key="1">
    <source>
        <dbReference type="SAM" id="MobiDB-lite"/>
    </source>
</evidence>
<dbReference type="EMBL" id="MSFK01000014">
    <property type="protein sequence ID" value="PWY87084.1"/>
    <property type="molecule type" value="Genomic_DNA"/>
</dbReference>
<proteinExistence type="predicted"/>
<keyword evidence="3" id="KW-1185">Reference proteome</keyword>
<feature type="region of interest" description="Disordered" evidence="1">
    <location>
        <begin position="1"/>
        <end position="22"/>
    </location>
</feature>
<evidence type="ECO:0000313" key="2">
    <source>
        <dbReference type="EMBL" id="PWY87084.1"/>
    </source>
</evidence>
<accession>A0A317WKR8</accession>
<sequence>MTGVQMQITPAELPKLTGSGGGRWLDAELRGKPSDSPAPGEIHSMLNHRAGPTRYTHFVHTSYVWESASAADLGTVDRLADLPYHARTGRFPIRRPLGNKPVSNNTYILYIESQTCRRKPTGTTHKSAMLTCLLLRNCADRRALHGSTQRP</sequence>
<protein>
    <submittedName>
        <fullName evidence="2">Uncharacterized protein</fullName>
    </submittedName>
</protein>
<dbReference type="AlphaFoldDB" id="A0A317WKR8"/>
<reference evidence="2 3" key="1">
    <citation type="submission" date="2016-12" db="EMBL/GenBank/DDBJ databases">
        <title>The genomes of Aspergillus section Nigri reveals drivers in fungal speciation.</title>
        <authorList>
            <consortium name="DOE Joint Genome Institute"/>
            <person name="Vesth T.C."/>
            <person name="Nybo J."/>
            <person name="Theobald S."/>
            <person name="Brandl J."/>
            <person name="Frisvad J.C."/>
            <person name="Nielsen K.F."/>
            <person name="Lyhne E.K."/>
            <person name="Kogle M.E."/>
            <person name="Kuo A."/>
            <person name="Riley R."/>
            <person name="Clum A."/>
            <person name="Nolan M."/>
            <person name="Lipzen A."/>
            <person name="Salamov A."/>
            <person name="Henrissat B."/>
            <person name="Wiebenga A."/>
            <person name="De Vries R.P."/>
            <person name="Grigoriev I.V."/>
            <person name="Mortensen U.H."/>
            <person name="Andersen M.R."/>
            <person name="Baker S.E."/>
        </authorList>
    </citation>
    <scope>NUCLEOTIDE SEQUENCE [LARGE SCALE GENOMIC DNA]</scope>
    <source>
        <strain evidence="2 3">CBS 115572</strain>
    </source>
</reference>
<organism evidence="2 3">
    <name type="scientific">Aspergillus sclerotioniger CBS 115572</name>
    <dbReference type="NCBI Taxonomy" id="1450535"/>
    <lineage>
        <taxon>Eukaryota</taxon>
        <taxon>Fungi</taxon>
        <taxon>Dikarya</taxon>
        <taxon>Ascomycota</taxon>
        <taxon>Pezizomycotina</taxon>
        <taxon>Eurotiomycetes</taxon>
        <taxon>Eurotiomycetidae</taxon>
        <taxon>Eurotiales</taxon>
        <taxon>Aspergillaceae</taxon>
        <taxon>Aspergillus</taxon>
        <taxon>Aspergillus subgen. Circumdati</taxon>
    </lineage>
</organism>
<dbReference type="GeneID" id="37119736"/>
<dbReference type="RefSeq" id="XP_025467292.1">
    <property type="nucleotide sequence ID" value="XM_025617593.1"/>
</dbReference>